<dbReference type="AlphaFoldDB" id="A0A5N5CX85"/>
<keyword evidence="2" id="KW-0560">Oxidoreductase</keyword>
<keyword evidence="6" id="KW-1185">Reference proteome</keyword>
<sequence length="367" mass="40350">MAPRKLHVGIVGLGRMGRRHALNFLERTFRAEVVAAWALDDEEAGWGHKELEPHGATIYTNYDQFLQHAGLEAVVIATIAGAHADQAIKAIERDKHVLCEKPLSHSSEIVSRHISYPCLNADTLKSQSVVDVASQKPQLKVLCAFSRRFDASYRKAWERVKSGAIGEAVVFRSQTCDMINRTSFFLPYAKASGGVFLDLNIHDIDLCLWFFGQDVVVKSVSASGVCAVHPELAEVGDVDNAMSIVEFWDGKVAQFFASRIMASGQHDMSEIIGTKGKLVVNSNPADSLVEMHEAGGIRRELPTDYYGRFEQAFVTEANEFTAACLDDTELPFSLPGAVKAVEIAIALRDSLASGQKIHFDRSGRRIS</sequence>
<dbReference type="Gene3D" id="3.30.360.10">
    <property type="entry name" value="Dihydrodipicolinate Reductase, domain 2"/>
    <property type="match status" value="1"/>
</dbReference>
<dbReference type="GO" id="GO:0016491">
    <property type="term" value="F:oxidoreductase activity"/>
    <property type="evidence" value="ECO:0007669"/>
    <property type="project" value="UniProtKB-KW"/>
</dbReference>
<dbReference type="SUPFAM" id="SSF51735">
    <property type="entry name" value="NAD(P)-binding Rossmann-fold domains"/>
    <property type="match status" value="1"/>
</dbReference>
<evidence type="ECO:0000313" key="6">
    <source>
        <dbReference type="Proteomes" id="UP000325902"/>
    </source>
</evidence>
<dbReference type="PANTHER" id="PTHR42840">
    <property type="entry name" value="NAD(P)-BINDING ROSSMANN-FOLD SUPERFAMILY PROTEIN-RELATED"/>
    <property type="match status" value="1"/>
</dbReference>
<evidence type="ECO:0000256" key="2">
    <source>
        <dbReference type="ARBA" id="ARBA00023002"/>
    </source>
</evidence>
<dbReference type="SUPFAM" id="SSF55347">
    <property type="entry name" value="Glyceraldehyde-3-phosphate dehydrogenase-like, C-terminal domain"/>
    <property type="match status" value="1"/>
</dbReference>
<reference evidence="5 6" key="1">
    <citation type="journal article" date="2019" name="Sci. Rep.">
        <title>A multi-omics analysis of the grapevine pathogen Lasiodiplodia theobromae reveals that temperature affects the expression of virulence- and pathogenicity-related genes.</title>
        <authorList>
            <person name="Felix C."/>
            <person name="Meneses R."/>
            <person name="Goncalves M.F.M."/>
            <person name="Tilleman L."/>
            <person name="Duarte A.S."/>
            <person name="Jorrin-Novo J.V."/>
            <person name="Van de Peer Y."/>
            <person name="Deforce D."/>
            <person name="Van Nieuwerburgh F."/>
            <person name="Esteves A.C."/>
            <person name="Alves A."/>
        </authorList>
    </citation>
    <scope>NUCLEOTIDE SEQUENCE [LARGE SCALE GENOMIC DNA]</scope>
    <source>
        <strain evidence="5 6">LA-SOL3</strain>
    </source>
</reference>
<dbReference type="EMBL" id="VCHE01000158">
    <property type="protein sequence ID" value="KAB2569973.1"/>
    <property type="molecule type" value="Genomic_DNA"/>
</dbReference>
<dbReference type="OrthoDB" id="446809at2759"/>
<dbReference type="InterPro" id="IPR000683">
    <property type="entry name" value="Gfo/Idh/MocA-like_OxRdtase_N"/>
</dbReference>
<dbReference type="GO" id="GO:0005737">
    <property type="term" value="C:cytoplasm"/>
    <property type="evidence" value="ECO:0007669"/>
    <property type="project" value="TreeGrafter"/>
</dbReference>
<protein>
    <submittedName>
        <fullName evidence="5">Scyllo-inositol 2-dehydrogenase (NAD(+))</fullName>
    </submittedName>
</protein>
<evidence type="ECO:0000259" key="3">
    <source>
        <dbReference type="Pfam" id="PF01408"/>
    </source>
</evidence>
<feature type="domain" description="GFO/IDH/MocA-like oxidoreductase" evidence="4">
    <location>
        <begin position="153"/>
        <end position="278"/>
    </location>
</feature>
<dbReference type="Pfam" id="PF22725">
    <property type="entry name" value="GFO_IDH_MocA_C3"/>
    <property type="match status" value="1"/>
</dbReference>
<feature type="domain" description="Gfo/Idh/MocA-like oxidoreductase N-terminal" evidence="3">
    <location>
        <begin position="7"/>
        <end position="112"/>
    </location>
</feature>
<comment type="similarity">
    <text evidence="1">Belongs to the Gfo/Idh/MocA family.</text>
</comment>
<name>A0A5N5CX85_9PEZI</name>
<proteinExistence type="inferred from homology"/>
<comment type="caution">
    <text evidence="5">The sequence shown here is derived from an EMBL/GenBank/DDBJ whole genome shotgun (WGS) entry which is preliminary data.</text>
</comment>
<evidence type="ECO:0000313" key="5">
    <source>
        <dbReference type="EMBL" id="KAB2569973.1"/>
    </source>
</evidence>
<dbReference type="GO" id="GO:0000166">
    <property type="term" value="F:nucleotide binding"/>
    <property type="evidence" value="ECO:0007669"/>
    <property type="project" value="InterPro"/>
</dbReference>
<evidence type="ECO:0000256" key="1">
    <source>
        <dbReference type="ARBA" id="ARBA00010928"/>
    </source>
</evidence>
<dbReference type="GO" id="GO:0006740">
    <property type="term" value="P:NADPH regeneration"/>
    <property type="evidence" value="ECO:0007669"/>
    <property type="project" value="TreeGrafter"/>
</dbReference>
<organism evidence="5 6">
    <name type="scientific">Lasiodiplodia theobromae</name>
    <dbReference type="NCBI Taxonomy" id="45133"/>
    <lineage>
        <taxon>Eukaryota</taxon>
        <taxon>Fungi</taxon>
        <taxon>Dikarya</taxon>
        <taxon>Ascomycota</taxon>
        <taxon>Pezizomycotina</taxon>
        <taxon>Dothideomycetes</taxon>
        <taxon>Dothideomycetes incertae sedis</taxon>
        <taxon>Botryosphaeriales</taxon>
        <taxon>Botryosphaeriaceae</taxon>
        <taxon>Lasiodiplodia</taxon>
    </lineage>
</organism>
<dbReference type="PANTHER" id="PTHR42840:SF3">
    <property type="entry name" value="BINDING ROSSMANN FOLD OXIDOREDUCTASE, PUTATIVE (AFU_ORTHOLOGUE AFUA_2G10240)-RELATED"/>
    <property type="match status" value="1"/>
</dbReference>
<dbReference type="InterPro" id="IPR055170">
    <property type="entry name" value="GFO_IDH_MocA-like_dom"/>
</dbReference>
<evidence type="ECO:0000259" key="4">
    <source>
        <dbReference type="Pfam" id="PF22725"/>
    </source>
</evidence>
<dbReference type="Proteomes" id="UP000325902">
    <property type="component" value="Unassembled WGS sequence"/>
</dbReference>
<accession>A0A5N5CX85</accession>
<dbReference type="Gene3D" id="3.40.50.720">
    <property type="entry name" value="NAD(P)-binding Rossmann-like Domain"/>
    <property type="match status" value="1"/>
</dbReference>
<dbReference type="InterPro" id="IPR036291">
    <property type="entry name" value="NAD(P)-bd_dom_sf"/>
</dbReference>
<gene>
    <name evidence="5" type="primary">iolX_0</name>
    <name evidence="5" type="ORF">DBV05_g11361</name>
</gene>
<dbReference type="Pfam" id="PF01408">
    <property type="entry name" value="GFO_IDH_MocA"/>
    <property type="match status" value="1"/>
</dbReference>